<feature type="chain" id="PRO_5041959562" evidence="2">
    <location>
        <begin position="28"/>
        <end position="166"/>
    </location>
</feature>
<evidence type="ECO:0000313" key="3">
    <source>
        <dbReference type="EMBL" id="KAI1700758.1"/>
    </source>
</evidence>
<evidence type="ECO:0000256" key="1">
    <source>
        <dbReference type="SAM" id="Phobius"/>
    </source>
</evidence>
<keyword evidence="1" id="KW-1133">Transmembrane helix</keyword>
<reference evidence="3" key="1">
    <citation type="submission" date="2022-01" db="EMBL/GenBank/DDBJ databases">
        <title>Genome Sequence Resource for Two Populations of Ditylenchus destructor, the Migratory Endoparasitic Phytonematode.</title>
        <authorList>
            <person name="Zhang H."/>
            <person name="Lin R."/>
            <person name="Xie B."/>
        </authorList>
    </citation>
    <scope>NUCLEOTIDE SEQUENCE</scope>
    <source>
        <strain evidence="3">BazhouSP</strain>
    </source>
</reference>
<dbReference type="AlphaFoldDB" id="A0AAD4MT07"/>
<dbReference type="Proteomes" id="UP001201812">
    <property type="component" value="Unassembled WGS sequence"/>
</dbReference>
<sequence length="166" mass="18643">MTAFVLYCSSNLFIIIFFFIGATDASACPGELTDIEEKECEQVENCCKQALCNGSPSNETDCHKYRLVKECIKTCDPEIWHKYDMTLKKLGYRECLTTSSTQEPSTMATSSLADANYTSTESSVEGTTKRCPNATSPRSFVRQYIYTILITLGLHNFVSLLITVFY</sequence>
<keyword evidence="1" id="KW-0812">Transmembrane</keyword>
<name>A0AAD4MT07_9BILA</name>
<feature type="signal peptide" evidence="2">
    <location>
        <begin position="1"/>
        <end position="27"/>
    </location>
</feature>
<evidence type="ECO:0000256" key="2">
    <source>
        <dbReference type="SAM" id="SignalP"/>
    </source>
</evidence>
<proteinExistence type="predicted"/>
<keyword evidence="2" id="KW-0732">Signal</keyword>
<accession>A0AAD4MT07</accession>
<organism evidence="3 4">
    <name type="scientific">Ditylenchus destructor</name>
    <dbReference type="NCBI Taxonomy" id="166010"/>
    <lineage>
        <taxon>Eukaryota</taxon>
        <taxon>Metazoa</taxon>
        <taxon>Ecdysozoa</taxon>
        <taxon>Nematoda</taxon>
        <taxon>Chromadorea</taxon>
        <taxon>Rhabditida</taxon>
        <taxon>Tylenchina</taxon>
        <taxon>Tylenchomorpha</taxon>
        <taxon>Sphaerularioidea</taxon>
        <taxon>Anguinidae</taxon>
        <taxon>Anguininae</taxon>
        <taxon>Ditylenchus</taxon>
    </lineage>
</organism>
<evidence type="ECO:0000313" key="4">
    <source>
        <dbReference type="Proteomes" id="UP001201812"/>
    </source>
</evidence>
<keyword evidence="4" id="KW-1185">Reference proteome</keyword>
<keyword evidence="1" id="KW-0472">Membrane</keyword>
<gene>
    <name evidence="3" type="ORF">DdX_16506</name>
</gene>
<dbReference type="EMBL" id="JAKKPZ010000135">
    <property type="protein sequence ID" value="KAI1700758.1"/>
    <property type="molecule type" value="Genomic_DNA"/>
</dbReference>
<protein>
    <submittedName>
        <fullName evidence="3">Uncharacterized protein</fullName>
    </submittedName>
</protein>
<feature type="transmembrane region" description="Helical" evidence="1">
    <location>
        <begin position="144"/>
        <end position="165"/>
    </location>
</feature>
<comment type="caution">
    <text evidence="3">The sequence shown here is derived from an EMBL/GenBank/DDBJ whole genome shotgun (WGS) entry which is preliminary data.</text>
</comment>